<sequence>MTIKVRWLGILVGCVGCVSFGPVWAGSAAEDVVCTQAPRSAWISEAQARAKFGAEKFTLVKFKISRGNCYEFYAIAKDGTAVEAYYDPVSGEPVIYNRVALDRTGDTRYESQRARR</sequence>
<dbReference type="Proteomes" id="UP000272193">
    <property type="component" value="Unassembled WGS sequence"/>
</dbReference>
<keyword evidence="4" id="KW-1185">Reference proteome</keyword>
<dbReference type="AlphaFoldDB" id="A0A3N4UJS3"/>
<accession>A0A3N4UJS3</accession>
<feature type="signal peptide" evidence="1">
    <location>
        <begin position="1"/>
        <end position="25"/>
    </location>
</feature>
<feature type="domain" description="PepSY" evidence="2">
    <location>
        <begin position="32"/>
        <end position="94"/>
    </location>
</feature>
<name>A0A3N4UJS3_9BURK</name>
<dbReference type="OrthoDB" id="9180865at2"/>
<evidence type="ECO:0000256" key="1">
    <source>
        <dbReference type="SAM" id="SignalP"/>
    </source>
</evidence>
<dbReference type="RefSeq" id="WP_124221818.1">
    <property type="nucleotide sequence ID" value="NZ_RKQL01000002.1"/>
</dbReference>
<proteinExistence type="predicted"/>
<reference evidence="3 4" key="1">
    <citation type="submission" date="2018-11" db="EMBL/GenBank/DDBJ databases">
        <title>Genomic Encyclopedia of Type Strains, Phase IV (KMG-IV): sequencing the most valuable type-strain genomes for metagenomic binning, comparative biology and taxonomic classification.</title>
        <authorList>
            <person name="Goeker M."/>
        </authorList>
    </citation>
    <scope>NUCLEOTIDE SEQUENCE [LARGE SCALE GENOMIC DNA]</scope>
    <source>
        <strain evidence="3 4">DSM 101684</strain>
    </source>
</reference>
<evidence type="ECO:0000313" key="3">
    <source>
        <dbReference type="EMBL" id="RPE70832.1"/>
    </source>
</evidence>
<evidence type="ECO:0000313" key="4">
    <source>
        <dbReference type="Proteomes" id="UP000272193"/>
    </source>
</evidence>
<comment type="caution">
    <text evidence="3">The sequence shown here is derived from an EMBL/GenBank/DDBJ whole genome shotgun (WGS) entry which is preliminary data.</text>
</comment>
<feature type="chain" id="PRO_5018050755" description="PepSY domain-containing protein" evidence="1">
    <location>
        <begin position="26"/>
        <end position="116"/>
    </location>
</feature>
<evidence type="ECO:0000259" key="2">
    <source>
        <dbReference type="Pfam" id="PF13670"/>
    </source>
</evidence>
<keyword evidence="1" id="KW-0732">Signal</keyword>
<gene>
    <name evidence="3" type="ORF">EDC62_1322</name>
</gene>
<dbReference type="InterPro" id="IPR025711">
    <property type="entry name" value="PepSY"/>
</dbReference>
<organism evidence="3 4">
    <name type="scientific">Tibeticola sediminis</name>
    <dbReference type="NCBI Taxonomy" id="1917811"/>
    <lineage>
        <taxon>Bacteria</taxon>
        <taxon>Pseudomonadati</taxon>
        <taxon>Pseudomonadota</taxon>
        <taxon>Betaproteobacteria</taxon>
        <taxon>Burkholderiales</taxon>
        <taxon>Comamonadaceae</taxon>
        <taxon>Tibeticola</taxon>
    </lineage>
</organism>
<dbReference type="Pfam" id="PF13670">
    <property type="entry name" value="PepSY_2"/>
    <property type="match status" value="1"/>
</dbReference>
<dbReference type="EMBL" id="RKQL01000002">
    <property type="protein sequence ID" value="RPE70832.1"/>
    <property type="molecule type" value="Genomic_DNA"/>
</dbReference>
<protein>
    <recommendedName>
        <fullName evidence="2">PepSY domain-containing protein</fullName>
    </recommendedName>
</protein>